<dbReference type="AlphaFoldDB" id="A0A7R7ZRA3"/>
<reference evidence="7" key="2">
    <citation type="submission" date="2021-02" db="EMBL/GenBank/DDBJ databases">
        <title>Aspergillus chevalieri M1 genome sequence.</title>
        <authorList>
            <person name="Kadooka C."/>
            <person name="Mori K."/>
            <person name="Futagami T."/>
        </authorList>
    </citation>
    <scope>NUCLEOTIDE SEQUENCE</scope>
    <source>
        <strain evidence="7">M1</strain>
    </source>
</reference>
<dbReference type="PANTHER" id="PTHR47171">
    <property type="entry name" value="FARA-RELATED"/>
    <property type="match status" value="1"/>
</dbReference>
<proteinExistence type="predicted"/>
<dbReference type="GeneID" id="66984842"/>
<keyword evidence="1" id="KW-0862">Zinc</keyword>
<dbReference type="GO" id="GO:0008270">
    <property type="term" value="F:zinc ion binding"/>
    <property type="evidence" value="ECO:0007669"/>
    <property type="project" value="InterPro"/>
</dbReference>
<evidence type="ECO:0000256" key="1">
    <source>
        <dbReference type="ARBA" id="ARBA00022833"/>
    </source>
</evidence>
<dbReference type="SMART" id="SM00906">
    <property type="entry name" value="Fungal_trans"/>
    <property type="match status" value="1"/>
</dbReference>
<feature type="domain" description="Xylanolytic transcriptional activator regulatory" evidence="6">
    <location>
        <begin position="146"/>
        <end position="216"/>
    </location>
</feature>
<sequence length="545" mass="62102">MAQPVIPPHPADFDPLELDILKRREAFSLPPRDVCDTLVKIFFEWIAPILPVVNRQEFMRKYHSPNGIGPPILLLQAIFMVAARFTTNQQSSDGRSISTPRVFHKKTKALYNAGYEKDPVTILQAVILLGMYWDGPDDLTECGIFYWSRLGTALAQAYGMNDKERYTDLNHSERSLRKRIWWTLYTRDRSVAAAFGRPLHIDLSDFTVDPLTESDFIERDERLQIEYPCDMAQARFFIEYVKLCQLMDLGLCLKLSARSTQDNRRAEAAQCELGLSEWLASCPLELQWRQSRHTFLSGVLFSTFYTIVCQLQLLQEPGSSNNAQKSSFHAASTVISILETLYSHGQLQYAPSFIICHAVVSFVTLQHQMEASMPSLLHAIRLKLDANLEMLEVLSQTWPIARMMLELFQATATSAHFDRLLIAAVDDCRRRSLGEINDTSNGPRSFQRSRLRQVVLPQSRVVLQLLARTSQNRMTAISRPMPDDILSDTNVENESYELRSGDIDLNESPDAYSSALETDPSAILQNLQEVIRIGRSNLYNTDYSF</sequence>
<dbReference type="InterPro" id="IPR007219">
    <property type="entry name" value="XnlR_reg_dom"/>
</dbReference>
<dbReference type="Pfam" id="PF04082">
    <property type="entry name" value="Fungal_trans"/>
    <property type="match status" value="1"/>
</dbReference>
<reference evidence="7" key="1">
    <citation type="submission" date="2021-01" db="EMBL/GenBank/DDBJ databases">
        <authorList>
            <consortium name="Aspergillus chevalieri M1 genome sequencing consortium"/>
            <person name="Kazuki M."/>
            <person name="Futagami T."/>
        </authorList>
    </citation>
    <scope>NUCLEOTIDE SEQUENCE</scope>
    <source>
        <strain evidence="7">M1</strain>
    </source>
</reference>
<evidence type="ECO:0000256" key="2">
    <source>
        <dbReference type="ARBA" id="ARBA00023015"/>
    </source>
</evidence>
<name>A0A7R7ZRA3_ASPCH</name>
<dbReference type="EMBL" id="AP024421">
    <property type="protein sequence ID" value="BCR90484.1"/>
    <property type="molecule type" value="Genomic_DNA"/>
</dbReference>
<keyword evidence="5" id="KW-0539">Nucleus</keyword>
<dbReference type="Proteomes" id="UP000637239">
    <property type="component" value="Chromosome 6"/>
</dbReference>
<gene>
    <name evidence="7" type="ORF">ACHE_60370A</name>
</gene>
<dbReference type="InterPro" id="IPR052073">
    <property type="entry name" value="Amide_Lactam_Regulators"/>
</dbReference>
<dbReference type="CDD" id="cd12148">
    <property type="entry name" value="fungal_TF_MHR"/>
    <property type="match status" value="1"/>
</dbReference>
<evidence type="ECO:0000256" key="4">
    <source>
        <dbReference type="ARBA" id="ARBA00023163"/>
    </source>
</evidence>
<evidence type="ECO:0000256" key="3">
    <source>
        <dbReference type="ARBA" id="ARBA00023125"/>
    </source>
</evidence>
<dbReference type="GO" id="GO:0006351">
    <property type="term" value="P:DNA-templated transcription"/>
    <property type="evidence" value="ECO:0007669"/>
    <property type="project" value="InterPro"/>
</dbReference>
<dbReference type="KEGG" id="ache:ACHE_60370A"/>
<evidence type="ECO:0000256" key="5">
    <source>
        <dbReference type="ARBA" id="ARBA00023242"/>
    </source>
</evidence>
<organism evidence="7 8">
    <name type="scientific">Aspergillus chevalieri</name>
    <name type="common">Eurotium chevalieri</name>
    <dbReference type="NCBI Taxonomy" id="182096"/>
    <lineage>
        <taxon>Eukaryota</taxon>
        <taxon>Fungi</taxon>
        <taxon>Dikarya</taxon>
        <taxon>Ascomycota</taxon>
        <taxon>Pezizomycotina</taxon>
        <taxon>Eurotiomycetes</taxon>
        <taxon>Eurotiomycetidae</taxon>
        <taxon>Eurotiales</taxon>
        <taxon>Aspergillaceae</taxon>
        <taxon>Aspergillus</taxon>
        <taxon>Aspergillus subgen. Aspergillus</taxon>
    </lineage>
</organism>
<protein>
    <recommendedName>
        <fullName evidence="6">Xylanolytic transcriptional activator regulatory domain-containing protein</fullName>
    </recommendedName>
</protein>
<dbReference type="PANTHER" id="PTHR47171:SF3">
    <property type="entry name" value="FARA-RELATED"/>
    <property type="match status" value="1"/>
</dbReference>
<keyword evidence="2" id="KW-0805">Transcription regulation</keyword>
<keyword evidence="8" id="KW-1185">Reference proteome</keyword>
<evidence type="ECO:0000259" key="6">
    <source>
        <dbReference type="SMART" id="SM00906"/>
    </source>
</evidence>
<dbReference type="RefSeq" id="XP_043139006.1">
    <property type="nucleotide sequence ID" value="XM_043281537.1"/>
</dbReference>
<evidence type="ECO:0000313" key="7">
    <source>
        <dbReference type="EMBL" id="BCR90484.1"/>
    </source>
</evidence>
<evidence type="ECO:0000313" key="8">
    <source>
        <dbReference type="Proteomes" id="UP000637239"/>
    </source>
</evidence>
<keyword evidence="3" id="KW-0238">DNA-binding</keyword>
<keyword evidence="4" id="KW-0804">Transcription</keyword>
<dbReference type="GO" id="GO:0003677">
    <property type="term" value="F:DNA binding"/>
    <property type="evidence" value="ECO:0007669"/>
    <property type="project" value="UniProtKB-KW"/>
</dbReference>
<accession>A0A7R7ZRA3</accession>